<dbReference type="InterPro" id="IPR002657">
    <property type="entry name" value="BilAc:Na_symport/Acr3"/>
</dbReference>
<comment type="caution">
    <text evidence="7">The sequence shown here is derived from an EMBL/GenBank/DDBJ whole genome shotgun (WGS) entry which is preliminary data.</text>
</comment>
<evidence type="ECO:0000313" key="9">
    <source>
        <dbReference type="Proteomes" id="UP000290289"/>
    </source>
</evidence>
<dbReference type="EMBL" id="RDQH01000336">
    <property type="protein sequence ID" value="RXH88338.1"/>
    <property type="molecule type" value="Genomic_DNA"/>
</dbReference>
<organism evidence="7 9">
    <name type="scientific">Malus domestica</name>
    <name type="common">Apple</name>
    <name type="synonym">Pyrus malus</name>
    <dbReference type="NCBI Taxonomy" id="3750"/>
    <lineage>
        <taxon>Eukaryota</taxon>
        <taxon>Viridiplantae</taxon>
        <taxon>Streptophyta</taxon>
        <taxon>Embryophyta</taxon>
        <taxon>Tracheophyta</taxon>
        <taxon>Spermatophyta</taxon>
        <taxon>Magnoliopsida</taxon>
        <taxon>eudicotyledons</taxon>
        <taxon>Gunneridae</taxon>
        <taxon>Pentapetalae</taxon>
        <taxon>rosids</taxon>
        <taxon>fabids</taxon>
        <taxon>Rosales</taxon>
        <taxon>Rosaceae</taxon>
        <taxon>Amygdaloideae</taxon>
        <taxon>Maleae</taxon>
        <taxon>Malus</taxon>
    </lineage>
</organism>
<dbReference type="Pfam" id="PF01758">
    <property type="entry name" value="SBF"/>
    <property type="match status" value="1"/>
</dbReference>
<evidence type="ECO:0000313" key="7">
    <source>
        <dbReference type="EMBL" id="RXH88338.1"/>
    </source>
</evidence>
<evidence type="ECO:0000256" key="4">
    <source>
        <dbReference type="ARBA" id="ARBA00022692"/>
    </source>
</evidence>
<evidence type="ECO:0000256" key="6">
    <source>
        <dbReference type="ARBA" id="ARBA00023136"/>
    </source>
</evidence>
<evidence type="ECO:0000256" key="2">
    <source>
        <dbReference type="ARBA" id="ARBA00004141"/>
    </source>
</evidence>
<dbReference type="InterPro" id="IPR004710">
    <property type="entry name" value="Bilac:Na_transpt"/>
</dbReference>
<sequence length="97" mass="10189">MLPFVVAATAIAALAQPSTFTWVSKDLYAPALGGIMLSIGIKLSIDDFALAFKRPLPLSVGFIAQYVLKPLLGVLIANASGVPRMFYAGFVLTACVS</sequence>
<keyword evidence="9" id="KW-1185">Reference proteome</keyword>
<proteinExistence type="inferred from homology"/>
<comment type="subcellular location">
    <subcellularLocation>
        <location evidence="2">Membrane</location>
        <topology evidence="2">Multi-pass membrane protein</topology>
    </subcellularLocation>
    <subcellularLocation>
        <location evidence="1">Plastid</location>
        <location evidence="1">Chloroplast envelope</location>
    </subcellularLocation>
</comment>
<evidence type="ECO:0000313" key="8">
    <source>
        <dbReference type="EMBL" id="RXH93807.1"/>
    </source>
</evidence>
<protein>
    <submittedName>
        <fullName evidence="7">Uncharacterized protein</fullName>
    </submittedName>
</protein>
<evidence type="ECO:0000256" key="5">
    <source>
        <dbReference type="ARBA" id="ARBA00022989"/>
    </source>
</evidence>
<accession>A0A498IYE0</accession>
<dbReference type="InterPro" id="IPR038770">
    <property type="entry name" value="Na+/solute_symporter_sf"/>
</dbReference>
<dbReference type="AlphaFoldDB" id="A0A498IYE0"/>
<name>A0A498IYE0_MALDO</name>
<dbReference type="GO" id="GO:0009941">
    <property type="term" value="C:chloroplast envelope"/>
    <property type="evidence" value="ECO:0007669"/>
    <property type="project" value="UniProtKB-SubCell"/>
</dbReference>
<dbReference type="Proteomes" id="UP000290289">
    <property type="component" value="Chromosome 10"/>
</dbReference>
<dbReference type="GO" id="GO:0016020">
    <property type="term" value="C:membrane"/>
    <property type="evidence" value="ECO:0007669"/>
    <property type="project" value="UniProtKB-SubCell"/>
</dbReference>
<dbReference type="Gene3D" id="1.20.1530.20">
    <property type="match status" value="1"/>
</dbReference>
<evidence type="ECO:0000256" key="3">
    <source>
        <dbReference type="ARBA" id="ARBA00006528"/>
    </source>
</evidence>
<dbReference type="Proteomes" id="UP000290289">
    <property type="component" value="Chromosome 7"/>
</dbReference>
<comment type="similarity">
    <text evidence="3">Belongs to the bile acid:sodium symporter (BASS) (TC 2.A.28) family.</text>
</comment>
<evidence type="ECO:0000256" key="1">
    <source>
        <dbReference type="ARBA" id="ARBA00004119"/>
    </source>
</evidence>
<dbReference type="PANTHER" id="PTHR10361:SF33">
    <property type="entry name" value="SODIUM_METABOLITE COTRANSPORTER BASS3, CHLOROPLASTIC-RELATED"/>
    <property type="match status" value="1"/>
</dbReference>
<keyword evidence="5" id="KW-1133">Transmembrane helix</keyword>
<keyword evidence="4" id="KW-0812">Transmembrane</keyword>
<gene>
    <name evidence="8" type="ORF">DVH24_015874</name>
    <name evidence="7" type="ORF">DVH24_042409</name>
</gene>
<dbReference type="SMR" id="A0A498IYE0"/>
<dbReference type="OrthoDB" id="203097at2759"/>
<dbReference type="EMBL" id="RDQH01000333">
    <property type="protein sequence ID" value="RXH93807.1"/>
    <property type="molecule type" value="Genomic_DNA"/>
</dbReference>
<dbReference type="PANTHER" id="PTHR10361">
    <property type="entry name" value="SODIUM-BILE ACID COTRANSPORTER"/>
    <property type="match status" value="1"/>
</dbReference>
<dbReference type="STRING" id="3750.A0A498IYE0"/>
<reference evidence="7 9" key="1">
    <citation type="submission" date="2018-10" db="EMBL/GenBank/DDBJ databases">
        <title>A high-quality apple genome assembly.</title>
        <authorList>
            <person name="Hu J."/>
        </authorList>
    </citation>
    <scope>NUCLEOTIDE SEQUENCE [LARGE SCALE GENOMIC DNA]</scope>
    <source>
        <strain evidence="9">cv. HFTH1</strain>
        <tissue evidence="7">Young leaf</tissue>
    </source>
</reference>
<keyword evidence="6" id="KW-0472">Membrane</keyword>